<name>V7B5D8_PHAVU</name>
<reference evidence="2" key="1">
    <citation type="journal article" date="2014" name="Nat. Genet.">
        <title>A reference genome for common bean and genome-wide analysis of dual domestications.</title>
        <authorList>
            <person name="Schmutz J."/>
            <person name="McClean P.E."/>
            <person name="Mamidi S."/>
            <person name="Wu G.A."/>
            <person name="Cannon S.B."/>
            <person name="Grimwood J."/>
            <person name="Jenkins J."/>
            <person name="Shu S."/>
            <person name="Song Q."/>
            <person name="Chavarro C."/>
            <person name="Torres-Torres M."/>
            <person name="Geffroy V."/>
            <person name="Moghaddam S.M."/>
            <person name="Gao D."/>
            <person name="Abernathy B."/>
            <person name="Barry K."/>
            <person name="Blair M."/>
            <person name="Brick M.A."/>
            <person name="Chovatia M."/>
            <person name="Gepts P."/>
            <person name="Goodstein D.M."/>
            <person name="Gonzales M."/>
            <person name="Hellsten U."/>
            <person name="Hyten D.L."/>
            <person name="Jia G."/>
            <person name="Kelly J.D."/>
            <person name="Kudrna D."/>
            <person name="Lee R."/>
            <person name="Richard M.M."/>
            <person name="Miklas P.N."/>
            <person name="Osorno J.M."/>
            <person name="Rodrigues J."/>
            <person name="Thareau V."/>
            <person name="Urrea C.A."/>
            <person name="Wang M."/>
            <person name="Yu Y."/>
            <person name="Zhang M."/>
            <person name="Wing R.A."/>
            <person name="Cregan P.B."/>
            <person name="Rokhsar D.S."/>
            <person name="Jackson S.A."/>
        </authorList>
    </citation>
    <scope>NUCLEOTIDE SEQUENCE [LARGE SCALE GENOMIC DNA]</scope>
    <source>
        <strain evidence="2">cv. G19833</strain>
    </source>
</reference>
<dbReference type="AlphaFoldDB" id="V7B5D8"/>
<dbReference type="EMBL" id="CM002295">
    <property type="protein sequence ID" value="ESW13039.1"/>
    <property type="molecule type" value="Genomic_DNA"/>
</dbReference>
<gene>
    <name evidence="1" type="ORF">PHAVU_008G162600g</name>
</gene>
<proteinExistence type="predicted"/>
<dbReference type="Gramene" id="ESW13039">
    <property type="protein sequence ID" value="ESW13039"/>
    <property type="gene ID" value="PHAVU_008G162600g"/>
</dbReference>
<dbReference type="OrthoDB" id="1092270at2759"/>
<evidence type="ECO:0000313" key="2">
    <source>
        <dbReference type="Proteomes" id="UP000000226"/>
    </source>
</evidence>
<dbReference type="Proteomes" id="UP000000226">
    <property type="component" value="Chromosome 8"/>
</dbReference>
<sequence length="139" mass="16127">MTKKDKIALLEKAHSAIVLNLGDIVPRQVSKDTTGLWTKLESLYMTESMVNRLYLKQALYSFKMSNDKNIDVQIHDEDQALLLLYAFFKIHDHFKKTLLYGRESLSLEEVQTTSNSKELNKRIDDTNEFQALNCIILLM</sequence>
<dbReference type="OMA" id="PINAYEH"/>
<evidence type="ECO:0000313" key="1">
    <source>
        <dbReference type="EMBL" id="ESW13039.1"/>
    </source>
</evidence>
<dbReference type="eggNOG" id="KOG0017">
    <property type="taxonomic scope" value="Eukaryota"/>
</dbReference>
<accession>V7B5D8</accession>
<protein>
    <submittedName>
        <fullName evidence="1">Uncharacterized protein</fullName>
    </submittedName>
</protein>
<keyword evidence="2" id="KW-1185">Reference proteome</keyword>
<organism evidence="1 2">
    <name type="scientific">Phaseolus vulgaris</name>
    <name type="common">Kidney bean</name>
    <name type="synonym">French bean</name>
    <dbReference type="NCBI Taxonomy" id="3885"/>
    <lineage>
        <taxon>Eukaryota</taxon>
        <taxon>Viridiplantae</taxon>
        <taxon>Streptophyta</taxon>
        <taxon>Embryophyta</taxon>
        <taxon>Tracheophyta</taxon>
        <taxon>Spermatophyta</taxon>
        <taxon>Magnoliopsida</taxon>
        <taxon>eudicotyledons</taxon>
        <taxon>Gunneridae</taxon>
        <taxon>Pentapetalae</taxon>
        <taxon>rosids</taxon>
        <taxon>fabids</taxon>
        <taxon>Fabales</taxon>
        <taxon>Fabaceae</taxon>
        <taxon>Papilionoideae</taxon>
        <taxon>50 kb inversion clade</taxon>
        <taxon>NPAAA clade</taxon>
        <taxon>indigoferoid/millettioid clade</taxon>
        <taxon>Phaseoleae</taxon>
        <taxon>Phaseolus</taxon>
    </lineage>
</organism>
<dbReference type="Pfam" id="PF14223">
    <property type="entry name" value="Retrotran_gag_2"/>
    <property type="match status" value="1"/>
</dbReference>